<accession>A0A9P5TI52</accession>
<keyword evidence="3" id="KW-1185">Reference proteome</keyword>
<feature type="region of interest" description="Disordered" evidence="1">
    <location>
        <begin position="496"/>
        <end position="547"/>
    </location>
</feature>
<organism evidence="2 3">
    <name type="scientific">Gymnopilus junonius</name>
    <name type="common">Spectacular rustgill mushroom</name>
    <name type="synonym">Gymnopilus spectabilis subsp. junonius</name>
    <dbReference type="NCBI Taxonomy" id="109634"/>
    <lineage>
        <taxon>Eukaryota</taxon>
        <taxon>Fungi</taxon>
        <taxon>Dikarya</taxon>
        <taxon>Basidiomycota</taxon>
        <taxon>Agaricomycotina</taxon>
        <taxon>Agaricomycetes</taxon>
        <taxon>Agaricomycetidae</taxon>
        <taxon>Agaricales</taxon>
        <taxon>Agaricineae</taxon>
        <taxon>Hymenogastraceae</taxon>
        <taxon>Gymnopilus</taxon>
    </lineage>
</organism>
<protein>
    <submittedName>
        <fullName evidence="2">Uncharacterized protein</fullName>
    </submittedName>
</protein>
<evidence type="ECO:0000256" key="1">
    <source>
        <dbReference type="SAM" id="MobiDB-lite"/>
    </source>
</evidence>
<evidence type="ECO:0000313" key="2">
    <source>
        <dbReference type="EMBL" id="KAF8883767.1"/>
    </source>
</evidence>
<feature type="region of interest" description="Disordered" evidence="1">
    <location>
        <begin position="410"/>
        <end position="453"/>
    </location>
</feature>
<dbReference type="AlphaFoldDB" id="A0A9P5TI52"/>
<gene>
    <name evidence="2" type="ORF">CPB84DRAFT_1750581</name>
</gene>
<sequence length="634" mass="70796">MDENSPPIKCSKPGCKRVRQAGLVQKGRMKEKTTQTATTTDATKGRKRAREESSVEEERPTRRAMTDNSCSAPENPYTISDDDDDNEGRMPFLTLDTKVAEDYIDAEDLFHALRAQYKASAHVDFHGTYPIEEDDLITPKERTHMLAEELWKVTGYRFTLVITSEHHVKKTNQFGSVHDNRPLNGGHTTQFWCSQDEARKKAPKPSEQPNAKHRDHVGMKRYPCRSALLVKYKRNKKGGQDIFIRLQHHVSHVLYSDVRMPPEALQIIQEQAEWSTPSAMAAKIQVTYPHVMTNQIHAAWRELSETFWRREDAQLPSAKTLLAEFSDNVDIFEPVGVPEGVEMLAWGIKRIAEPLRGKVVEIGIDATLAEFTFIKHDFIPPGTGVDVDDYEGGIPDSELPPVVNDEAPAAQSAAPLMAPTAASPPSPAAPIPTAQPSGPAPSNGPSQHQPLPPLADVTNFLRIKLPLPHIASAIGCVIQGQGFRLSIPAAHLPTIEEQEEGVELSRSADNEREASINSEDDDERQGRRSADEEDDDEEAGTYQHDGQTFEEALMDEIKLIEEFTAGLKHQAQFRDGRLLNTLQREGAGFLRFAKACMEKERRLNSTRSPTVSTWEKSTSSAMFYRARPTVDRST</sequence>
<reference evidence="2" key="1">
    <citation type="submission" date="2020-11" db="EMBL/GenBank/DDBJ databases">
        <authorList>
            <consortium name="DOE Joint Genome Institute"/>
            <person name="Ahrendt S."/>
            <person name="Riley R."/>
            <person name="Andreopoulos W."/>
            <person name="LaButti K."/>
            <person name="Pangilinan J."/>
            <person name="Ruiz-duenas F.J."/>
            <person name="Barrasa J.M."/>
            <person name="Sanchez-Garcia M."/>
            <person name="Camarero S."/>
            <person name="Miyauchi S."/>
            <person name="Serrano A."/>
            <person name="Linde D."/>
            <person name="Babiker R."/>
            <person name="Drula E."/>
            <person name="Ayuso-Fernandez I."/>
            <person name="Pacheco R."/>
            <person name="Padilla G."/>
            <person name="Ferreira P."/>
            <person name="Barriuso J."/>
            <person name="Kellner H."/>
            <person name="Castanera R."/>
            <person name="Alfaro M."/>
            <person name="Ramirez L."/>
            <person name="Pisabarro A.G."/>
            <person name="Kuo A."/>
            <person name="Tritt A."/>
            <person name="Lipzen A."/>
            <person name="He G."/>
            <person name="Yan M."/>
            <person name="Ng V."/>
            <person name="Cullen D."/>
            <person name="Martin F."/>
            <person name="Rosso M.-N."/>
            <person name="Henrissat B."/>
            <person name="Hibbett D."/>
            <person name="Martinez A.T."/>
            <person name="Grigoriev I.V."/>
        </authorList>
    </citation>
    <scope>NUCLEOTIDE SEQUENCE</scope>
    <source>
        <strain evidence="2">AH 44721</strain>
    </source>
</reference>
<feature type="region of interest" description="Disordered" evidence="1">
    <location>
        <begin position="196"/>
        <end position="215"/>
    </location>
</feature>
<evidence type="ECO:0000313" key="3">
    <source>
        <dbReference type="Proteomes" id="UP000724874"/>
    </source>
</evidence>
<proteinExistence type="predicted"/>
<name>A0A9P5TI52_GYMJU</name>
<feature type="compositionally biased region" description="Basic and acidic residues" evidence="1">
    <location>
        <begin position="49"/>
        <end position="65"/>
    </location>
</feature>
<feature type="compositionally biased region" description="Low complexity" evidence="1">
    <location>
        <begin position="410"/>
        <end position="421"/>
    </location>
</feature>
<comment type="caution">
    <text evidence="2">The sequence shown here is derived from an EMBL/GenBank/DDBJ whole genome shotgun (WGS) entry which is preliminary data.</text>
</comment>
<feature type="region of interest" description="Disordered" evidence="1">
    <location>
        <begin position="1"/>
        <end position="88"/>
    </location>
</feature>
<dbReference type="EMBL" id="JADNYJ010000113">
    <property type="protein sequence ID" value="KAF8883767.1"/>
    <property type="molecule type" value="Genomic_DNA"/>
</dbReference>
<dbReference type="OrthoDB" id="3049698at2759"/>
<dbReference type="Proteomes" id="UP000724874">
    <property type="component" value="Unassembled WGS sequence"/>
</dbReference>